<accession>A0A3M7PD46</accession>
<feature type="non-terminal residue" evidence="1">
    <location>
        <position position="153"/>
    </location>
</feature>
<gene>
    <name evidence="1" type="ORF">BpHYR1_017664</name>
</gene>
<keyword evidence="2" id="KW-1185">Reference proteome</keyword>
<reference evidence="1 2" key="1">
    <citation type="journal article" date="2018" name="Sci. Rep.">
        <title>Genomic signatures of local adaptation to the degree of environmental predictability in rotifers.</title>
        <authorList>
            <person name="Franch-Gras L."/>
            <person name="Hahn C."/>
            <person name="Garcia-Roger E.M."/>
            <person name="Carmona M.J."/>
            <person name="Serra M."/>
            <person name="Gomez A."/>
        </authorList>
    </citation>
    <scope>NUCLEOTIDE SEQUENCE [LARGE SCALE GENOMIC DNA]</scope>
    <source>
        <strain evidence="1">HYR1</strain>
    </source>
</reference>
<dbReference type="Proteomes" id="UP000276133">
    <property type="component" value="Unassembled WGS sequence"/>
</dbReference>
<dbReference type="AlphaFoldDB" id="A0A3M7PD46"/>
<name>A0A3M7PD46_BRAPC</name>
<comment type="caution">
    <text evidence="1">The sequence shown here is derived from an EMBL/GenBank/DDBJ whole genome shotgun (WGS) entry which is preliminary data.</text>
</comment>
<dbReference type="OrthoDB" id="10145320at2759"/>
<sequence>MDIYKCATCPIRFNKSSKSSQAANRNKVCIKTSWLVHSIRTQGIDPALYKWICCSCHKAISRSCADKNTNNLFYDLAVSEITEEIQNNPIPLVLEETFQILQSTSKPVSLDFADIDDERCKILTGISRDDLLDLYKMISHCNFPGRISMINAL</sequence>
<evidence type="ECO:0000313" key="2">
    <source>
        <dbReference type="Proteomes" id="UP000276133"/>
    </source>
</evidence>
<evidence type="ECO:0000313" key="1">
    <source>
        <dbReference type="EMBL" id="RMZ97031.1"/>
    </source>
</evidence>
<dbReference type="EMBL" id="REGN01011680">
    <property type="protein sequence ID" value="RMZ97031.1"/>
    <property type="molecule type" value="Genomic_DNA"/>
</dbReference>
<protein>
    <submittedName>
        <fullName evidence="1">Uncharacterized protein</fullName>
    </submittedName>
</protein>
<organism evidence="1 2">
    <name type="scientific">Brachionus plicatilis</name>
    <name type="common">Marine rotifer</name>
    <name type="synonym">Brachionus muelleri</name>
    <dbReference type="NCBI Taxonomy" id="10195"/>
    <lineage>
        <taxon>Eukaryota</taxon>
        <taxon>Metazoa</taxon>
        <taxon>Spiralia</taxon>
        <taxon>Gnathifera</taxon>
        <taxon>Rotifera</taxon>
        <taxon>Eurotatoria</taxon>
        <taxon>Monogononta</taxon>
        <taxon>Pseudotrocha</taxon>
        <taxon>Ploima</taxon>
        <taxon>Brachionidae</taxon>
        <taxon>Brachionus</taxon>
    </lineage>
</organism>
<proteinExistence type="predicted"/>